<evidence type="ECO:0000259" key="1">
    <source>
        <dbReference type="Pfam" id="PF01370"/>
    </source>
</evidence>
<dbReference type="EMBL" id="UOEE01000231">
    <property type="protein sequence ID" value="VAV96758.1"/>
    <property type="molecule type" value="Genomic_DNA"/>
</dbReference>
<proteinExistence type="predicted"/>
<dbReference type="PANTHER" id="PTHR48079:SF6">
    <property type="entry name" value="NAD(P)-BINDING DOMAIN-CONTAINING PROTEIN-RELATED"/>
    <property type="match status" value="1"/>
</dbReference>
<sequence>MKIFITGASGFIGGAAALHFAKTDTVIAMSRSARSDATIKALGIEPVRCELGQVTAAQLADIDVIIHAAAKVEEWGEWADYWRQNVDGTKQLLAVAKQAKVKTFIHIGTEAAVFYGQQMRNIDETLPLALTAPYPYSRTKAHAEKTVLAANDKNFRTVSVRPRMVWGPNDKTILPVVLAMIEQGRFLWVDGGKALTSTTHIDNLVHGIDLAIQKANGGEAYFITDEGVSSLRNFFTKLTQTKGVTPPDKHIPGWLAGSIARVVEAIWRLFRLSPTPPLTRIATDMMRREGTINIDKAKRELGYQPIISVKDGLAMLR</sequence>
<feature type="domain" description="NAD-dependent epimerase/dehydratase" evidence="1">
    <location>
        <begin position="3"/>
        <end position="221"/>
    </location>
</feature>
<dbReference type="GO" id="GO:0004029">
    <property type="term" value="F:aldehyde dehydrogenase (NAD+) activity"/>
    <property type="evidence" value="ECO:0007669"/>
    <property type="project" value="TreeGrafter"/>
</dbReference>
<dbReference type="SUPFAM" id="SSF51735">
    <property type="entry name" value="NAD(P)-binding Rossmann-fold domains"/>
    <property type="match status" value="1"/>
</dbReference>
<reference evidence="2" key="1">
    <citation type="submission" date="2018-06" db="EMBL/GenBank/DDBJ databases">
        <authorList>
            <person name="Zhirakovskaya E."/>
        </authorList>
    </citation>
    <scope>NUCLEOTIDE SEQUENCE</scope>
</reference>
<dbReference type="PANTHER" id="PTHR48079">
    <property type="entry name" value="PROTEIN YEEZ"/>
    <property type="match status" value="1"/>
</dbReference>
<dbReference type="Pfam" id="PF01370">
    <property type="entry name" value="Epimerase"/>
    <property type="match status" value="1"/>
</dbReference>
<dbReference type="InterPro" id="IPR001509">
    <property type="entry name" value="Epimerase_deHydtase"/>
</dbReference>
<dbReference type="AlphaFoldDB" id="A0A3B0S8K4"/>
<gene>
    <name evidence="2" type="ORF">MNBD_ALPHA06-1073</name>
</gene>
<dbReference type="Gene3D" id="3.40.50.720">
    <property type="entry name" value="NAD(P)-binding Rossmann-like Domain"/>
    <property type="match status" value="1"/>
</dbReference>
<evidence type="ECO:0000313" key="2">
    <source>
        <dbReference type="EMBL" id="VAV96758.1"/>
    </source>
</evidence>
<dbReference type="GO" id="GO:0005737">
    <property type="term" value="C:cytoplasm"/>
    <property type="evidence" value="ECO:0007669"/>
    <property type="project" value="TreeGrafter"/>
</dbReference>
<name>A0A3B0S8K4_9ZZZZ</name>
<protein>
    <recommendedName>
        <fullName evidence="1">NAD-dependent epimerase/dehydratase domain-containing protein</fullName>
    </recommendedName>
</protein>
<accession>A0A3B0S8K4</accession>
<dbReference type="InterPro" id="IPR036291">
    <property type="entry name" value="NAD(P)-bd_dom_sf"/>
</dbReference>
<dbReference type="InterPro" id="IPR051783">
    <property type="entry name" value="NAD(P)-dependent_oxidoreduct"/>
</dbReference>
<organism evidence="2">
    <name type="scientific">hydrothermal vent metagenome</name>
    <dbReference type="NCBI Taxonomy" id="652676"/>
    <lineage>
        <taxon>unclassified sequences</taxon>
        <taxon>metagenomes</taxon>
        <taxon>ecological metagenomes</taxon>
    </lineage>
</organism>